<reference evidence="8 9" key="1">
    <citation type="journal article" date="2016" name="PLoS Pathog.">
        <title>Biosynthesis of antibiotic leucinostatins in bio-control fungus Purpureocillium lilacinum and their inhibition on phytophthora revealed by genome mining.</title>
        <authorList>
            <person name="Wang G."/>
            <person name="Liu Z."/>
            <person name="Lin R."/>
            <person name="Li E."/>
            <person name="Mao Z."/>
            <person name="Ling J."/>
            <person name="Yang Y."/>
            <person name="Yin W.B."/>
            <person name="Xie B."/>
        </authorList>
    </citation>
    <scope>NUCLEOTIDE SEQUENCE [LARGE SCALE GENOMIC DNA]</scope>
    <source>
        <strain evidence="8">170</strain>
    </source>
</reference>
<feature type="binding site" evidence="6">
    <location>
        <position position="124"/>
    </location>
    <ligand>
        <name>Zn(2+)</name>
        <dbReference type="ChEBI" id="CHEBI:29105"/>
    </ligand>
</feature>
<feature type="binding site" evidence="6">
    <location>
        <position position="128"/>
    </location>
    <ligand>
        <name>Zn(2+)</name>
        <dbReference type="ChEBI" id="CHEBI:29105"/>
    </ligand>
</feature>
<dbReference type="GO" id="GO:0038023">
    <property type="term" value="F:signaling receptor activity"/>
    <property type="evidence" value="ECO:0007669"/>
    <property type="project" value="TreeGrafter"/>
</dbReference>
<dbReference type="PANTHER" id="PTHR20855">
    <property type="entry name" value="ADIPOR/PROGESTIN RECEPTOR-RELATED"/>
    <property type="match status" value="1"/>
</dbReference>
<dbReference type="PANTHER" id="PTHR20855:SF52">
    <property type="entry name" value="ADIPONECTIN RECEPTOR PROTEIN"/>
    <property type="match status" value="1"/>
</dbReference>
<evidence type="ECO:0000256" key="7">
    <source>
        <dbReference type="SAM" id="Phobius"/>
    </source>
</evidence>
<dbReference type="RefSeq" id="XP_018137141.2">
    <property type="nucleotide sequence ID" value="XM_018290216.2"/>
</dbReference>
<dbReference type="GeneID" id="28854210"/>
<evidence type="ECO:0000256" key="3">
    <source>
        <dbReference type="ARBA" id="ARBA00022692"/>
    </source>
</evidence>
<protein>
    <submittedName>
        <fullName evidence="8">Adiponectin receptor protein 1</fullName>
    </submittedName>
</protein>
<keyword evidence="4 7" id="KW-1133">Transmembrane helix</keyword>
<dbReference type="GO" id="GO:0046872">
    <property type="term" value="F:metal ion binding"/>
    <property type="evidence" value="ECO:0007669"/>
    <property type="project" value="UniProtKB-KW"/>
</dbReference>
<evidence type="ECO:0000256" key="2">
    <source>
        <dbReference type="ARBA" id="ARBA00007018"/>
    </source>
</evidence>
<evidence type="ECO:0000313" key="9">
    <source>
        <dbReference type="Proteomes" id="UP000078397"/>
    </source>
</evidence>
<comment type="caution">
    <text evidence="8">The sequence shown here is derived from an EMBL/GenBank/DDBJ whole genome shotgun (WGS) entry which is preliminary data.</text>
</comment>
<keyword evidence="5 7" id="KW-0472">Membrane</keyword>
<evidence type="ECO:0000256" key="6">
    <source>
        <dbReference type="PIRSR" id="PIRSR604254-1"/>
    </source>
</evidence>
<gene>
    <name evidence="8" type="ORF">VFPPC_12288</name>
</gene>
<comment type="similarity">
    <text evidence="2">Belongs to the ADIPOR family.</text>
</comment>
<evidence type="ECO:0000256" key="1">
    <source>
        <dbReference type="ARBA" id="ARBA00004141"/>
    </source>
</evidence>
<keyword evidence="6" id="KW-0862">Zinc</keyword>
<dbReference type="EMBL" id="LSBJ02000012">
    <property type="protein sequence ID" value="OAQ59061.2"/>
    <property type="molecule type" value="Genomic_DNA"/>
</dbReference>
<keyword evidence="8" id="KW-0675">Receptor</keyword>
<feature type="transmembrane region" description="Helical" evidence="7">
    <location>
        <begin position="22"/>
        <end position="43"/>
    </location>
</feature>
<feature type="transmembrane region" description="Helical" evidence="7">
    <location>
        <begin position="55"/>
        <end position="75"/>
    </location>
</feature>
<dbReference type="OrthoDB" id="529367at2759"/>
<proteinExistence type="inferred from homology"/>
<evidence type="ECO:0000313" key="8">
    <source>
        <dbReference type="EMBL" id="OAQ59061.2"/>
    </source>
</evidence>
<sequence length="190" mass="21159">MWGSGISCIHFALRCARSTLRLTFFSALTMTAGLCIALTLRSWFHQPKYRTMRTLMYCFLGASLFIPVAAAWDAFGTVEVLDKAVGFRSFVWLAAINLLGGLLYTTRVPERWFPGKFDLFGQSHNLMHALVMAGAFIRLQGLMDVYASWRVDGSMSAYCQGGVSAGNLLGLITYNHNRRVLESSVDKVII</sequence>
<dbReference type="AlphaFoldDB" id="A0A179F0W1"/>
<keyword evidence="3 7" id="KW-0812">Transmembrane</keyword>
<name>A0A179F0W1_METCM</name>
<dbReference type="GO" id="GO:0016020">
    <property type="term" value="C:membrane"/>
    <property type="evidence" value="ECO:0007669"/>
    <property type="project" value="UniProtKB-SubCell"/>
</dbReference>
<dbReference type="GO" id="GO:0006882">
    <property type="term" value="P:intracellular zinc ion homeostasis"/>
    <property type="evidence" value="ECO:0007669"/>
    <property type="project" value="TreeGrafter"/>
</dbReference>
<feature type="transmembrane region" description="Helical" evidence="7">
    <location>
        <begin position="87"/>
        <end position="105"/>
    </location>
</feature>
<keyword evidence="6" id="KW-0479">Metal-binding</keyword>
<dbReference type="STRING" id="1380566.A0A179F0W1"/>
<dbReference type="Proteomes" id="UP000078397">
    <property type="component" value="Unassembled WGS sequence"/>
</dbReference>
<dbReference type="Pfam" id="PF03006">
    <property type="entry name" value="HlyIII"/>
    <property type="match status" value="1"/>
</dbReference>
<organism evidence="8 9">
    <name type="scientific">Pochonia chlamydosporia 170</name>
    <dbReference type="NCBI Taxonomy" id="1380566"/>
    <lineage>
        <taxon>Eukaryota</taxon>
        <taxon>Fungi</taxon>
        <taxon>Dikarya</taxon>
        <taxon>Ascomycota</taxon>
        <taxon>Pezizomycotina</taxon>
        <taxon>Sordariomycetes</taxon>
        <taxon>Hypocreomycetidae</taxon>
        <taxon>Hypocreales</taxon>
        <taxon>Clavicipitaceae</taxon>
        <taxon>Pochonia</taxon>
    </lineage>
</organism>
<evidence type="ECO:0000256" key="5">
    <source>
        <dbReference type="ARBA" id="ARBA00023136"/>
    </source>
</evidence>
<keyword evidence="9" id="KW-1185">Reference proteome</keyword>
<dbReference type="KEGG" id="pchm:VFPPC_12288"/>
<comment type="subcellular location">
    <subcellularLocation>
        <location evidence="1">Membrane</location>
        <topology evidence="1">Multi-pass membrane protein</topology>
    </subcellularLocation>
</comment>
<evidence type="ECO:0000256" key="4">
    <source>
        <dbReference type="ARBA" id="ARBA00022989"/>
    </source>
</evidence>
<dbReference type="InterPro" id="IPR004254">
    <property type="entry name" value="AdipoR/HlyIII-related"/>
</dbReference>
<accession>A0A179F0W1</accession>